<protein>
    <submittedName>
        <fullName evidence="1">Uncharacterized protein</fullName>
    </submittedName>
</protein>
<evidence type="ECO:0000313" key="1">
    <source>
        <dbReference type="EMBL" id="PLW29339.1"/>
    </source>
</evidence>
<sequence>MSGYSILYLDEQWNCQQQLQLQAMENKSEREMKKQVKELVHLEDKLQETHT</sequence>
<accession>A0A2N5TV37</accession>
<comment type="caution">
    <text evidence="1">The sequence shown here is derived from an EMBL/GenBank/DDBJ whole genome shotgun (WGS) entry which is preliminary data.</text>
</comment>
<proteinExistence type="predicted"/>
<gene>
    <name evidence="1" type="ORF">PCASD_17618</name>
</gene>
<name>A0A2N5TV37_9BASI</name>
<reference evidence="1 2" key="1">
    <citation type="submission" date="2017-11" db="EMBL/GenBank/DDBJ databases">
        <title>De novo assembly and phasing of dikaryotic genomes from two isolates of Puccinia coronata f. sp. avenae, the causal agent of oat crown rust.</title>
        <authorList>
            <person name="Miller M.E."/>
            <person name="Zhang Y."/>
            <person name="Omidvar V."/>
            <person name="Sperschneider J."/>
            <person name="Schwessinger B."/>
            <person name="Raley C."/>
            <person name="Palmer J.M."/>
            <person name="Garnica D."/>
            <person name="Upadhyaya N."/>
            <person name="Rathjen J."/>
            <person name="Taylor J.M."/>
            <person name="Park R.F."/>
            <person name="Dodds P.N."/>
            <person name="Hirsch C.D."/>
            <person name="Kianian S.F."/>
            <person name="Figueroa M."/>
        </authorList>
    </citation>
    <scope>NUCLEOTIDE SEQUENCE [LARGE SCALE GENOMIC DNA]</scope>
    <source>
        <strain evidence="1">12SD80</strain>
    </source>
</reference>
<organism evidence="1 2">
    <name type="scientific">Puccinia coronata f. sp. avenae</name>
    <dbReference type="NCBI Taxonomy" id="200324"/>
    <lineage>
        <taxon>Eukaryota</taxon>
        <taxon>Fungi</taxon>
        <taxon>Dikarya</taxon>
        <taxon>Basidiomycota</taxon>
        <taxon>Pucciniomycotina</taxon>
        <taxon>Pucciniomycetes</taxon>
        <taxon>Pucciniales</taxon>
        <taxon>Pucciniaceae</taxon>
        <taxon>Puccinia</taxon>
    </lineage>
</organism>
<dbReference type="AlphaFoldDB" id="A0A2N5TV37"/>
<evidence type="ECO:0000313" key="2">
    <source>
        <dbReference type="Proteomes" id="UP000235392"/>
    </source>
</evidence>
<dbReference type="EMBL" id="PGCI01000334">
    <property type="protein sequence ID" value="PLW29339.1"/>
    <property type="molecule type" value="Genomic_DNA"/>
</dbReference>
<dbReference type="Proteomes" id="UP000235392">
    <property type="component" value="Unassembled WGS sequence"/>
</dbReference>